<feature type="region of interest" description="Disordered" evidence="1">
    <location>
        <begin position="1"/>
        <end position="43"/>
    </location>
</feature>
<evidence type="ECO:0000313" key="3">
    <source>
        <dbReference type="Proteomes" id="UP001500729"/>
    </source>
</evidence>
<gene>
    <name evidence="2" type="ORF">GCM10009533_52660</name>
</gene>
<sequence length="80" mass="8885">MIGRARFASGSAVPRDGRHPLGTAPEAVLSTPGVSAEQQKRRARVRAPELVGRRWLNTGGREMSLHDFRGKVLVLDFWTF</sequence>
<dbReference type="SUPFAM" id="SSF52833">
    <property type="entry name" value="Thioredoxin-like"/>
    <property type="match status" value="1"/>
</dbReference>
<keyword evidence="3" id="KW-1185">Reference proteome</keyword>
<accession>A0ABN1DMG2</accession>
<organism evidence="2 3">
    <name type="scientific">Saccharopolyspora erythraea</name>
    <name type="common">Streptomyces erythraeus</name>
    <dbReference type="NCBI Taxonomy" id="1836"/>
    <lineage>
        <taxon>Bacteria</taxon>
        <taxon>Bacillati</taxon>
        <taxon>Actinomycetota</taxon>
        <taxon>Actinomycetes</taxon>
        <taxon>Pseudonocardiales</taxon>
        <taxon>Pseudonocardiaceae</taxon>
        <taxon>Saccharopolyspora</taxon>
    </lineage>
</organism>
<evidence type="ECO:0000313" key="2">
    <source>
        <dbReference type="EMBL" id="GAA0547374.1"/>
    </source>
</evidence>
<dbReference type="InterPro" id="IPR036249">
    <property type="entry name" value="Thioredoxin-like_sf"/>
</dbReference>
<protein>
    <recommendedName>
        <fullName evidence="4">Redoxin domain-containing protein</fullName>
    </recommendedName>
</protein>
<evidence type="ECO:0000256" key="1">
    <source>
        <dbReference type="SAM" id="MobiDB-lite"/>
    </source>
</evidence>
<dbReference type="Proteomes" id="UP001500729">
    <property type="component" value="Unassembled WGS sequence"/>
</dbReference>
<reference evidence="2 3" key="1">
    <citation type="journal article" date="2019" name="Int. J. Syst. Evol. Microbiol.">
        <title>The Global Catalogue of Microorganisms (GCM) 10K type strain sequencing project: providing services to taxonomists for standard genome sequencing and annotation.</title>
        <authorList>
            <consortium name="The Broad Institute Genomics Platform"/>
            <consortium name="The Broad Institute Genome Sequencing Center for Infectious Disease"/>
            <person name="Wu L."/>
            <person name="Ma J."/>
        </authorList>
    </citation>
    <scope>NUCLEOTIDE SEQUENCE [LARGE SCALE GENOMIC DNA]</scope>
    <source>
        <strain evidence="2 3">JCM 10303</strain>
    </source>
</reference>
<proteinExistence type="predicted"/>
<name>A0ABN1DMG2_SACER</name>
<dbReference type="Gene3D" id="3.40.30.10">
    <property type="entry name" value="Glutaredoxin"/>
    <property type="match status" value="1"/>
</dbReference>
<comment type="caution">
    <text evidence="2">The sequence shown here is derived from an EMBL/GenBank/DDBJ whole genome shotgun (WGS) entry which is preliminary data.</text>
</comment>
<evidence type="ECO:0008006" key="4">
    <source>
        <dbReference type="Google" id="ProtNLM"/>
    </source>
</evidence>
<dbReference type="EMBL" id="BAAAGS010000043">
    <property type="protein sequence ID" value="GAA0547374.1"/>
    <property type="molecule type" value="Genomic_DNA"/>
</dbReference>